<feature type="transmembrane region" description="Helical" evidence="1">
    <location>
        <begin position="54"/>
        <end position="74"/>
    </location>
</feature>
<keyword evidence="1" id="KW-0472">Membrane</keyword>
<evidence type="ECO:0000313" key="2">
    <source>
        <dbReference type="Ensembl" id="ENSMFAP00000049311.1"/>
    </source>
</evidence>
<organism evidence="2 3">
    <name type="scientific">Macaca fascicularis</name>
    <name type="common">Crab-eating macaque</name>
    <name type="synonym">Cynomolgus monkey</name>
    <dbReference type="NCBI Taxonomy" id="9541"/>
    <lineage>
        <taxon>Eukaryota</taxon>
        <taxon>Metazoa</taxon>
        <taxon>Chordata</taxon>
        <taxon>Craniata</taxon>
        <taxon>Vertebrata</taxon>
        <taxon>Euteleostomi</taxon>
        <taxon>Mammalia</taxon>
        <taxon>Eutheria</taxon>
        <taxon>Euarchontoglires</taxon>
        <taxon>Primates</taxon>
        <taxon>Haplorrhini</taxon>
        <taxon>Catarrhini</taxon>
        <taxon>Cercopithecidae</taxon>
        <taxon>Cercopithecinae</taxon>
        <taxon>Macaca</taxon>
    </lineage>
</organism>
<dbReference type="PANTHER" id="PTHR37857">
    <property type="entry name" value="TRANSMEMBRANE PROTEIN 273"/>
    <property type="match status" value="1"/>
</dbReference>
<reference evidence="2" key="3">
    <citation type="submission" date="2025-09" db="UniProtKB">
        <authorList>
            <consortium name="Ensembl"/>
        </authorList>
    </citation>
    <scope>IDENTIFICATION</scope>
</reference>
<dbReference type="InterPro" id="IPR029395">
    <property type="entry name" value="DUF4514"/>
</dbReference>
<dbReference type="GeneTree" id="ENSGT00390000000409"/>
<keyword evidence="1" id="KW-1133">Transmembrane helix</keyword>
<sequence>MAHCACVARSQEPGAEQSANMNLGVSMLRILFLLDVGGAQVLATGKPPGAEIDFKYALIGTAVGIAVSASFLALKICMIRRHLFDDDSSDLKSTPGGLNGEGCGAQAWLCPTKPGTEGHSVMLATARTNPQAQSPTGCKGRQ</sequence>
<dbReference type="PANTHER" id="PTHR37857:SF1">
    <property type="entry name" value="TRANSMEMBRANE PROTEIN 273"/>
    <property type="match status" value="1"/>
</dbReference>
<dbReference type="AlphaFoldDB" id="A0A7N9IAW6"/>
<gene>
    <name evidence="2" type="primary">TMEM273</name>
</gene>
<evidence type="ECO:0000313" key="3">
    <source>
        <dbReference type="Proteomes" id="UP000233100"/>
    </source>
</evidence>
<name>A0A7N9IAW6_MACFA</name>
<keyword evidence="3" id="KW-1185">Reference proteome</keyword>
<proteinExistence type="predicted"/>
<feature type="transmembrane region" description="Helical" evidence="1">
    <location>
        <begin position="21"/>
        <end position="42"/>
    </location>
</feature>
<protein>
    <submittedName>
        <fullName evidence="2">Transmembrane protein 273</fullName>
    </submittedName>
</protein>
<keyword evidence="1" id="KW-0812">Transmembrane</keyword>
<dbReference type="Proteomes" id="UP000233100">
    <property type="component" value="Chromosome 9"/>
</dbReference>
<reference evidence="2" key="2">
    <citation type="submission" date="2025-08" db="UniProtKB">
        <authorList>
            <consortium name="Ensembl"/>
        </authorList>
    </citation>
    <scope>IDENTIFICATION</scope>
</reference>
<accession>A0A7N9IAW6</accession>
<reference evidence="2 3" key="1">
    <citation type="submission" date="2013-03" db="EMBL/GenBank/DDBJ databases">
        <authorList>
            <person name="Warren W."/>
            <person name="Wilson R.K."/>
        </authorList>
    </citation>
    <scope>NUCLEOTIDE SEQUENCE</scope>
</reference>
<dbReference type="Ensembl" id="ENSMFAT00000072591.1">
    <property type="protein sequence ID" value="ENSMFAP00000049311.1"/>
    <property type="gene ID" value="ENSMFAG00000002242.2"/>
</dbReference>
<dbReference type="Bgee" id="ENSMFAG00000002242">
    <property type="expression patterns" value="Expressed in lymph node and 9 other cell types or tissues"/>
</dbReference>
<dbReference type="Pfam" id="PF14986">
    <property type="entry name" value="DUF4514"/>
    <property type="match status" value="1"/>
</dbReference>
<evidence type="ECO:0000256" key="1">
    <source>
        <dbReference type="SAM" id="Phobius"/>
    </source>
</evidence>